<dbReference type="InterPro" id="IPR053158">
    <property type="entry name" value="CapK_Type1_Caps_Biosynth"/>
</dbReference>
<evidence type="ECO:0000313" key="2">
    <source>
        <dbReference type="Proteomes" id="UP001610100"/>
    </source>
</evidence>
<gene>
    <name evidence="1" type="ORF">V8G58_01405</name>
</gene>
<reference evidence="1 2" key="1">
    <citation type="submission" date="2024-02" db="EMBL/GenBank/DDBJ databases">
        <title>A Gaetbulibacter species isolated from tidal flats and genomic insights of their niches.</title>
        <authorList>
            <person name="Ye Y."/>
        </authorList>
    </citation>
    <scope>NUCLEOTIDE SEQUENCE [LARGE SCALE GENOMIC DNA]</scope>
    <source>
        <strain evidence="1 2">KYW382</strain>
    </source>
</reference>
<organism evidence="1 2">
    <name type="scientific">Gaetbulibacter aestuarii</name>
    <dbReference type="NCBI Taxonomy" id="1502358"/>
    <lineage>
        <taxon>Bacteria</taxon>
        <taxon>Pseudomonadati</taxon>
        <taxon>Bacteroidota</taxon>
        <taxon>Flavobacteriia</taxon>
        <taxon>Flavobacteriales</taxon>
        <taxon>Flavobacteriaceae</taxon>
        <taxon>Gaetbulibacter</taxon>
    </lineage>
</organism>
<sequence length="446" mass="51813">MLGTLKKIYQWFPKKLVTPFFKFFQVTPVFSDRHWKKVRALKVCLDQGFTLEDIKKKLKDLAFLIKEIEFYKDMSYGTFIANPNLNSLWSLPIIDSEVVRNNFEEIIDPSIHGYYTTTGGSGRNPLKLYLSNKSYFTDRTHAFYAWSLLGYRKGDLKLTLRGVNLKNKLVSYNPMNNEINVNVFLLNERNIKLIVQKINKYKPNFGHGYPSAWYTLAQLLSQNNLKLDTNLKGIYFASESIQSKKRDFIEKVFQTTARSTYAFSERACFAYELPDKKGFYKVSLNYGLVEILKEDNSSAKVGEMGEIVCTGFINKAMPLIRYRTGDFAKVTKIFNGLIIEFSHLKGRWGKDYILDYNGDRIFTTSINIHSEAQFEFKYIQLYQNEKGKLLIKLVPFDNLRETSLKIVSKEFKEKLPGIDVDVKIVDIDNLYCTNRGKVPYLVKNKI</sequence>
<dbReference type="Gene3D" id="3.40.50.12780">
    <property type="entry name" value="N-terminal domain of ligase-like"/>
    <property type="match status" value="1"/>
</dbReference>
<dbReference type="InterPro" id="IPR042099">
    <property type="entry name" value="ANL_N_sf"/>
</dbReference>
<proteinExistence type="predicted"/>
<evidence type="ECO:0008006" key="3">
    <source>
        <dbReference type="Google" id="ProtNLM"/>
    </source>
</evidence>
<dbReference type="PANTHER" id="PTHR36932:SF1">
    <property type="entry name" value="CAPSULAR POLYSACCHARIDE BIOSYNTHESIS PROTEIN"/>
    <property type="match status" value="1"/>
</dbReference>
<evidence type="ECO:0000313" key="1">
    <source>
        <dbReference type="EMBL" id="MFH6770573.1"/>
    </source>
</evidence>
<dbReference type="PANTHER" id="PTHR36932">
    <property type="entry name" value="CAPSULAR POLYSACCHARIDE BIOSYNTHESIS PROTEIN"/>
    <property type="match status" value="1"/>
</dbReference>
<comment type="caution">
    <text evidence="1">The sequence shown here is derived from an EMBL/GenBank/DDBJ whole genome shotgun (WGS) entry which is preliminary data.</text>
</comment>
<dbReference type="RefSeq" id="WP_344738893.1">
    <property type="nucleotide sequence ID" value="NZ_BAABAY010000001.1"/>
</dbReference>
<dbReference type="EMBL" id="JBAWKB010000001">
    <property type="protein sequence ID" value="MFH6770573.1"/>
    <property type="molecule type" value="Genomic_DNA"/>
</dbReference>
<dbReference type="SUPFAM" id="SSF56801">
    <property type="entry name" value="Acetyl-CoA synthetase-like"/>
    <property type="match status" value="1"/>
</dbReference>
<keyword evidence="2" id="KW-1185">Reference proteome</keyword>
<dbReference type="Proteomes" id="UP001610100">
    <property type="component" value="Unassembled WGS sequence"/>
</dbReference>
<accession>A0ABW7MW15</accession>
<name>A0ABW7MW15_9FLAO</name>
<protein>
    <recommendedName>
        <fullName evidence="3">Phenylacetate-CoA ligase</fullName>
    </recommendedName>
</protein>